<comment type="subcellular location">
    <subcellularLocation>
        <location evidence="2">Periplasm</location>
    </subcellularLocation>
</comment>
<dbReference type="GO" id="GO:0071973">
    <property type="term" value="P:bacterial-type flagellum-dependent cell motility"/>
    <property type="evidence" value="ECO:0007669"/>
    <property type="project" value="TreeGrafter"/>
</dbReference>
<evidence type="ECO:0000256" key="7">
    <source>
        <dbReference type="ARBA" id="ARBA00022795"/>
    </source>
</evidence>
<keyword evidence="8 13" id="KW-0378">Hydrolase</keyword>
<dbReference type="InterPro" id="IPR019301">
    <property type="entry name" value="Flagellar_prot_FlgJ_N"/>
</dbReference>
<organism evidence="13">
    <name type="scientific">Coralloluteibacterium stylophorae</name>
    <dbReference type="NCBI Taxonomy" id="1776034"/>
    <lineage>
        <taxon>Bacteria</taxon>
        <taxon>Pseudomonadati</taxon>
        <taxon>Pseudomonadota</taxon>
        <taxon>Gammaproteobacteria</taxon>
        <taxon>Lysobacterales</taxon>
        <taxon>Lysobacteraceae</taxon>
        <taxon>Coralloluteibacterium</taxon>
    </lineage>
</organism>
<proteinExistence type="inferred from homology"/>
<dbReference type="EMBL" id="JAGQFT020000005">
    <property type="protein sequence ID" value="MBS7457202.1"/>
    <property type="molecule type" value="Genomic_DNA"/>
</dbReference>
<dbReference type="GO" id="GO:0004040">
    <property type="term" value="F:amidase activity"/>
    <property type="evidence" value="ECO:0007669"/>
    <property type="project" value="InterPro"/>
</dbReference>
<evidence type="ECO:0000256" key="5">
    <source>
        <dbReference type="ARBA" id="ARBA00013433"/>
    </source>
</evidence>
<dbReference type="RefSeq" id="WP_211926861.1">
    <property type="nucleotide sequence ID" value="NZ_JAGQFT020000005.1"/>
</dbReference>
<keyword evidence="9" id="KW-0326">Glycosidase</keyword>
<evidence type="ECO:0000256" key="1">
    <source>
        <dbReference type="ARBA" id="ARBA00002954"/>
    </source>
</evidence>
<evidence type="ECO:0000313" key="14">
    <source>
        <dbReference type="EMBL" id="MBS7457202.1"/>
    </source>
</evidence>
<dbReference type="GO" id="GO:0044780">
    <property type="term" value="P:bacterial-type flagellum assembly"/>
    <property type="evidence" value="ECO:0007669"/>
    <property type="project" value="InterPro"/>
</dbReference>
<dbReference type="Pfam" id="PF10135">
    <property type="entry name" value="Rod-binding"/>
    <property type="match status" value="1"/>
</dbReference>
<evidence type="ECO:0000259" key="12">
    <source>
        <dbReference type="SMART" id="SM00047"/>
    </source>
</evidence>
<evidence type="ECO:0000313" key="13">
    <source>
        <dbReference type="EMBL" id="MBR0562939.1"/>
    </source>
</evidence>
<keyword evidence="7" id="KW-1005">Bacterial flagellum biogenesis</keyword>
<dbReference type="PANTHER" id="PTHR33308">
    <property type="entry name" value="PEPTIDOGLYCAN HYDROLASE FLGJ"/>
    <property type="match status" value="1"/>
</dbReference>
<reference evidence="14 15" key="1">
    <citation type="journal article" date="2021" name="Microbiol. Resour. Announc.">
        <title>Draft Genome Sequence of Coralloluteibacterium stylophorae LMG 29479T.</title>
        <authorList>
            <person name="Karlyshev A.V."/>
            <person name="Kudryashova E.B."/>
            <person name="Ariskina E.V."/>
            <person name="Conroy A.P."/>
            <person name="Abidueva E.Y."/>
        </authorList>
    </citation>
    <scope>NUCLEOTIDE SEQUENCE [LARGE SCALE GENOMIC DNA]</scope>
    <source>
        <strain evidence="14 15">LMG 29479</strain>
    </source>
</reference>
<evidence type="ECO:0000256" key="8">
    <source>
        <dbReference type="ARBA" id="ARBA00022801"/>
    </source>
</evidence>
<sequence>MRLATDAIALNPQTRSDPARVKQVARDLEAQFAQMLIKNMRAATPGDPFGGDTNFRDMYDQQLAKSLTSGKGLGLAPMIERQLDRSQGVREGGGAAGTALSAGRAFSLENYARPPAARVVGGALRAVPETAAEAGAMAAGQRLVDLEAALSGSGDDASARLVDLERAVTGADTDAVGRLVALEAAFGAGAADASEAEGGGTIAAIMAARAARAAQAYDGADAASADFRAGSPEAFVAEVWPHAQKAAAELGVCPKVLVAQAALETGWGRSRIDGAHGSANNLFGIKAGRGWHGRSVGAATREVIGGRNVMENARFRAYGSTAESFADYVGFLKNNPRYADAVGQSDTRRFASALQRAGYATDPRYAAKITAIAEGPTLGRALAALDAGGSRG</sequence>
<comment type="function">
    <text evidence="1">Flagellum-specific muramidase which hydrolyzes the peptidoglycan layer to assemble the rod structure in the periplasmic space.</text>
</comment>
<gene>
    <name evidence="13" type="primary">flgJ</name>
    <name evidence="14" type="ORF">KB893_008640</name>
    <name evidence="13" type="ORF">KB893_10485</name>
</gene>
<keyword evidence="10" id="KW-0961">Cell wall biogenesis/degradation</keyword>
<keyword evidence="15" id="KW-1185">Reference proteome</keyword>
<evidence type="ECO:0000256" key="10">
    <source>
        <dbReference type="ARBA" id="ARBA00023316"/>
    </source>
</evidence>
<evidence type="ECO:0000256" key="3">
    <source>
        <dbReference type="ARBA" id="ARBA00006880"/>
    </source>
</evidence>
<accession>A0A8J7VU60</accession>
<evidence type="ECO:0000313" key="15">
    <source>
        <dbReference type="Proteomes" id="UP000675747"/>
    </source>
</evidence>
<dbReference type="GO" id="GO:0042597">
    <property type="term" value="C:periplasmic space"/>
    <property type="evidence" value="ECO:0007669"/>
    <property type="project" value="UniProtKB-SubCell"/>
</dbReference>
<evidence type="ECO:0000256" key="11">
    <source>
        <dbReference type="ARBA" id="ARBA00030835"/>
    </source>
</evidence>
<dbReference type="Proteomes" id="UP000675747">
    <property type="component" value="Unassembled WGS sequence"/>
</dbReference>
<comment type="similarity">
    <text evidence="4">In the C-terminal section; belongs to the glycosyl hydrolase 73 family.</text>
</comment>
<dbReference type="GO" id="GO:0016798">
    <property type="term" value="F:hydrolase activity, acting on glycosyl bonds"/>
    <property type="evidence" value="ECO:0007669"/>
    <property type="project" value="UniProtKB-KW"/>
</dbReference>
<keyword evidence="13" id="KW-0966">Cell projection</keyword>
<evidence type="ECO:0000256" key="6">
    <source>
        <dbReference type="ARBA" id="ARBA00022764"/>
    </source>
</evidence>
<evidence type="ECO:0000256" key="2">
    <source>
        <dbReference type="ARBA" id="ARBA00004418"/>
    </source>
</evidence>
<dbReference type="AlphaFoldDB" id="A0A8J7VU60"/>
<dbReference type="GO" id="GO:0071555">
    <property type="term" value="P:cell wall organization"/>
    <property type="evidence" value="ECO:0007669"/>
    <property type="project" value="UniProtKB-KW"/>
</dbReference>
<dbReference type="InterPro" id="IPR002901">
    <property type="entry name" value="MGlyc_endo_b_GlcNAc-like_dom"/>
</dbReference>
<keyword evidence="13" id="KW-0282">Flagellum</keyword>
<evidence type="ECO:0000256" key="9">
    <source>
        <dbReference type="ARBA" id="ARBA00023295"/>
    </source>
</evidence>
<dbReference type="InterPro" id="IPR013377">
    <property type="entry name" value="FlgJ"/>
</dbReference>
<dbReference type="PANTHER" id="PTHR33308:SF9">
    <property type="entry name" value="PEPTIDOGLYCAN HYDROLASE FLGJ"/>
    <property type="match status" value="1"/>
</dbReference>
<dbReference type="SMART" id="SM00047">
    <property type="entry name" value="LYZ2"/>
    <property type="match status" value="1"/>
</dbReference>
<feature type="domain" description="Mannosyl-glycoprotein endo-beta-N-acetylglucosamidase-like" evidence="12">
    <location>
        <begin position="226"/>
        <end position="386"/>
    </location>
</feature>
<keyword evidence="13" id="KW-0969">Cilium</keyword>
<dbReference type="Gene3D" id="2.10.70.40">
    <property type="entry name" value="peptidoglycan hydrolase"/>
    <property type="match status" value="1"/>
</dbReference>
<dbReference type="InterPro" id="IPR051056">
    <property type="entry name" value="Glycosyl_Hydrolase_73"/>
</dbReference>
<dbReference type="EMBL" id="JAGQFT010000085">
    <property type="protein sequence ID" value="MBR0562939.1"/>
    <property type="molecule type" value="Genomic_DNA"/>
</dbReference>
<comment type="caution">
    <text evidence="13">The sequence shown here is derived from an EMBL/GenBank/DDBJ whole genome shotgun (WGS) entry which is preliminary data.</text>
</comment>
<dbReference type="Gene3D" id="1.10.530.10">
    <property type="match status" value="1"/>
</dbReference>
<dbReference type="NCBIfam" id="TIGR02541">
    <property type="entry name" value="flagell_FlgJ"/>
    <property type="match status" value="1"/>
</dbReference>
<keyword evidence="6" id="KW-0574">Periplasm</keyword>
<protein>
    <recommendedName>
        <fullName evidence="5">Peptidoglycan hydrolase FlgJ</fullName>
    </recommendedName>
    <alternativeName>
        <fullName evidence="11">Muramidase FlgJ</fullName>
    </alternativeName>
</protein>
<reference evidence="13" key="2">
    <citation type="submission" date="2021-04" db="EMBL/GenBank/DDBJ databases">
        <authorList>
            <person name="Karlyshev A.V."/>
        </authorList>
    </citation>
    <scope>NUCLEOTIDE SEQUENCE</scope>
    <source>
        <strain evidence="13">LMG 29479</strain>
    </source>
</reference>
<comment type="similarity">
    <text evidence="3">In the N-terminal section; belongs to the FlgJ family.</text>
</comment>
<dbReference type="Pfam" id="PF01832">
    <property type="entry name" value="Glucosaminidase"/>
    <property type="match status" value="1"/>
</dbReference>
<name>A0A8J7VU60_9GAMM</name>
<evidence type="ECO:0000256" key="4">
    <source>
        <dbReference type="ARBA" id="ARBA00007974"/>
    </source>
</evidence>